<feature type="compositionally biased region" description="Low complexity" evidence="1">
    <location>
        <begin position="320"/>
        <end position="332"/>
    </location>
</feature>
<dbReference type="AlphaFoldDB" id="A0A640KLD9"/>
<comment type="caution">
    <text evidence="2">The sequence shown here is derived from an EMBL/GenBank/DDBJ whole genome shotgun (WGS) entry which is preliminary data.</text>
</comment>
<feature type="compositionally biased region" description="Gly residues" evidence="1">
    <location>
        <begin position="176"/>
        <end position="191"/>
    </location>
</feature>
<proteinExistence type="predicted"/>
<feature type="region of interest" description="Disordered" evidence="1">
    <location>
        <begin position="69"/>
        <end position="209"/>
    </location>
</feature>
<feature type="compositionally biased region" description="Basic and acidic residues" evidence="1">
    <location>
        <begin position="152"/>
        <end position="172"/>
    </location>
</feature>
<dbReference type="Proteomes" id="UP000419144">
    <property type="component" value="Unassembled WGS sequence"/>
</dbReference>
<reference evidence="2" key="1">
    <citation type="submission" date="2019-11" db="EMBL/GenBank/DDBJ databases">
        <title>Leishmania tarentolae CDS.</title>
        <authorList>
            <person name="Goto Y."/>
            <person name="Yamagishi J."/>
        </authorList>
    </citation>
    <scope>NUCLEOTIDE SEQUENCE [LARGE SCALE GENOMIC DNA]</scope>
    <source>
        <strain evidence="2">Parrot Tar II</strain>
    </source>
</reference>
<gene>
    <name evidence="2" type="ORF">LtaPh_2824000</name>
</gene>
<feature type="region of interest" description="Disordered" evidence="1">
    <location>
        <begin position="1"/>
        <end position="22"/>
    </location>
</feature>
<feature type="compositionally biased region" description="Basic residues" evidence="1">
    <location>
        <begin position="1"/>
        <end position="11"/>
    </location>
</feature>
<organism evidence="2 3">
    <name type="scientific">Leishmania tarentolae</name>
    <name type="common">Sauroleishmania tarentolae</name>
    <dbReference type="NCBI Taxonomy" id="5689"/>
    <lineage>
        <taxon>Eukaryota</taxon>
        <taxon>Discoba</taxon>
        <taxon>Euglenozoa</taxon>
        <taxon>Kinetoplastea</taxon>
        <taxon>Metakinetoplastina</taxon>
        <taxon>Trypanosomatida</taxon>
        <taxon>Trypanosomatidae</taxon>
        <taxon>Leishmaniinae</taxon>
        <taxon>Leishmania</taxon>
        <taxon>lizard Leishmania</taxon>
    </lineage>
</organism>
<feature type="region of interest" description="Disordered" evidence="1">
    <location>
        <begin position="313"/>
        <end position="343"/>
    </location>
</feature>
<feature type="compositionally biased region" description="Polar residues" evidence="1">
    <location>
        <begin position="386"/>
        <end position="396"/>
    </location>
</feature>
<evidence type="ECO:0000313" key="2">
    <source>
        <dbReference type="EMBL" id="GET90158.1"/>
    </source>
</evidence>
<feature type="region of interest" description="Disordered" evidence="1">
    <location>
        <begin position="426"/>
        <end position="490"/>
    </location>
</feature>
<dbReference type="EMBL" id="BLBS01000039">
    <property type="protein sequence ID" value="GET90158.1"/>
    <property type="molecule type" value="Genomic_DNA"/>
</dbReference>
<feature type="compositionally biased region" description="Polar residues" evidence="1">
    <location>
        <begin position="800"/>
        <end position="809"/>
    </location>
</feature>
<sequence>MSRATLPRRPHSSAPGEANCADVPVLPNARHAPSRRTTLACSSLSAYFPTQASLFRDSYGLPVTCAPASNGRSYQPPQRRQHAYANGGSRDVGPRYHDVTCNPGARRPPPPPRRAVTAGASPGQSRTTNGNGTADAVVFQYYSQQRQRRGQRRSESSLHEFEAAATPVHRESCTLSGGGSSKPGTPAGGGVEASSPPPPSHCTSRPPAHDRDAAIHTRLRRQPSASPSCMEQESAIHDTSTWLIPLMPPVDEGSCWPMQLSPSQHQQCEAMVRLLAQLPPAQAYRVLLAVIHQYEAQRLLQYYGGVHVLPRTGRSQRAMSPTPSTSSLTSSPKIPSARQHDDGRPALLEALRARLDDMQRADRAAQVLSPFTEPSGHWQRRRGSRTHTPASGQSRANHFIKAHPPTMPPTTAARRPYLACRQTLPDSAIEESPGSGDCRAPRQLRSRVLASRVAKPRTRSTEQGGRKDKNSAAVRDAPASSKNCSTPPPLKQHDFMKTIKPPHRHGLAAALLTEPGASAEPLLTAHNHDSSGCTTMPPDAQITEAAGCGRAAGERDLHTPASTAELKGGSLPPPLLAFTVAGTEVSDVSVDWPFAKGTVLSPGAAAARRVYLEQQQRQRPPCHSRLNGNADDGEECEMLRELAWHSHATHDESDAACCGSNSGKCSAYSPGSVPLEEAAHGSEGLRGSSRWSVTPAGLTDVLAVPLPPKEIPGVQLPTRRASVGSSDEPAAFITDFTGASTLGLFASKAQSHSSKGNDDAGMPDAPPSNMGAFWEEDDAAAEAGGSSELHRQKRRHESHSNSNCSTPSLQGKCAEGSDRQHLLLSPAQLDESIITASSIRSEPFLQAQAADNNCDDIAVLKALPVSGSVVAGSHVANEISDEVLLPWEI</sequence>
<dbReference type="VEuPathDB" id="TriTrypDB:LtaPh_2824000"/>
<evidence type="ECO:0000313" key="3">
    <source>
        <dbReference type="Proteomes" id="UP000419144"/>
    </source>
</evidence>
<feature type="region of interest" description="Disordered" evidence="1">
    <location>
        <begin position="366"/>
        <end position="412"/>
    </location>
</feature>
<accession>A0A640KLD9</accession>
<feature type="compositionally biased region" description="Polar residues" evidence="1">
    <location>
        <begin position="122"/>
        <end position="132"/>
    </location>
</feature>
<keyword evidence="3" id="KW-1185">Reference proteome</keyword>
<dbReference type="OrthoDB" id="265596at2759"/>
<evidence type="ECO:0000256" key="1">
    <source>
        <dbReference type="SAM" id="MobiDB-lite"/>
    </source>
</evidence>
<protein>
    <submittedName>
        <fullName evidence="2">Uncharacterized protein</fullName>
    </submittedName>
</protein>
<feature type="region of interest" description="Disordered" evidence="1">
    <location>
        <begin position="750"/>
        <end position="813"/>
    </location>
</feature>
<name>A0A640KLD9_LEITA</name>